<protein>
    <recommendedName>
        <fullName evidence="6">Prolyl endopeptidase</fullName>
        <ecNumber evidence="6">3.4.21.-</ecNumber>
    </recommendedName>
</protein>
<dbReference type="InterPro" id="IPR001375">
    <property type="entry name" value="Peptidase_S9_cat"/>
</dbReference>
<dbReference type="InterPro" id="IPR029058">
    <property type="entry name" value="AB_hydrolase_fold"/>
</dbReference>
<dbReference type="EMBL" id="OZ034819">
    <property type="protein sequence ID" value="CAL1395197.1"/>
    <property type="molecule type" value="Genomic_DNA"/>
</dbReference>
<dbReference type="Gene3D" id="3.40.50.1820">
    <property type="entry name" value="alpha/beta hydrolase"/>
    <property type="match status" value="1"/>
</dbReference>
<dbReference type="Gene3D" id="2.130.10.120">
    <property type="entry name" value="Prolyl oligopeptidase, N-terminal domain"/>
    <property type="match status" value="1"/>
</dbReference>
<gene>
    <name evidence="10" type="ORF">LTRI10_LOCUS35645</name>
</gene>
<dbReference type="EC" id="3.4.21.-" evidence="6"/>
<dbReference type="AlphaFoldDB" id="A0AAV2FAZ4"/>
<keyword evidence="2 6" id="KW-0645">Protease</keyword>
<evidence type="ECO:0000313" key="10">
    <source>
        <dbReference type="EMBL" id="CAL1395197.1"/>
    </source>
</evidence>
<evidence type="ECO:0000256" key="7">
    <source>
        <dbReference type="SAM" id="MobiDB-lite"/>
    </source>
</evidence>
<dbReference type="Pfam" id="PF00326">
    <property type="entry name" value="Peptidase_S9"/>
    <property type="match status" value="1"/>
</dbReference>
<evidence type="ECO:0000256" key="2">
    <source>
        <dbReference type="ARBA" id="ARBA00022670"/>
    </source>
</evidence>
<evidence type="ECO:0000256" key="3">
    <source>
        <dbReference type="ARBA" id="ARBA00022801"/>
    </source>
</evidence>
<keyword evidence="4 6" id="KW-0720">Serine protease</keyword>
<evidence type="ECO:0000259" key="8">
    <source>
        <dbReference type="Pfam" id="PF00326"/>
    </source>
</evidence>
<dbReference type="GO" id="GO:0006508">
    <property type="term" value="P:proteolysis"/>
    <property type="evidence" value="ECO:0007669"/>
    <property type="project" value="UniProtKB-KW"/>
</dbReference>
<dbReference type="InterPro" id="IPR051543">
    <property type="entry name" value="Serine_Peptidase_S9A"/>
</dbReference>
<accession>A0AAV2FAZ4</accession>
<feature type="region of interest" description="Disordered" evidence="7">
    <location>
        <begin position="74"/>
        <end position="96"/>
    </location>
</feature>
<comment type="similarity">
    <text evidence="1 6">Belongs to the peptidase S9A family.</text>
</comment>
<dbReference type="InterPro" id="IPR023302">
    <property type="entry name" value="Pept_S9A_N"/>
</dbReference>
<comment type="function">
    <text evidence="5">Serine peptidase whose precise substrate specificity remains unclear. Does not cleave peptides after a arginine or lysine residue. Regulates trans-Golgi network morphology and sorting by regulating the membrane binding of the AP-1 complex. May play a role in the regulation of synaptic vesicle exocytosis.</text>
</comment>
<evidence type="ECO:0000313" key="11">
    <source>
        <dbReference type="Proteomes" id="UP001497516"/>
    </source>
</evidence>
<keyword evidence="11" id="KW-1185">Reference proteome</keyword>
<dbReference type="PANTHER" id="PTHR11757">
    <property type="entry name" value="PROTEASE FAMILY S9A OLIGOPEPTIDASE"/>
    <property type="match status" value="1"/>
</dbReference>
<feature type="domain" description="Peptidase S9A N-terminal" evidence="9">
    <location>
        <begin position="91"/>
        <end position="519"/>
    </location>
</feature>
<name>A0AAV2FAZ4_9ROSI</name>
<evidence type="ECO:0000256" key="1">
    <source>
        <dbReference type="ARBA" id="ARBA00005228"/>
    </source>
</evidence>
<dbReference type="GO" id="GO:0004252">
    <property type="term" value="F:serine-type endopeptidase activity"/>
    <property type="evidence" value="ECO:0007669"/>
    <property type="project" value="UniProtKB-UniRule"/>
</dbReference>
<proteinExistence type="inferred from homology"/>
<dbReference type="PRINTS" id="PR00862">
    <property type="entry name" value="PROLIGOPTASE"/>
</dbReference>
<dbReference type="InterPro" id="IPR002470">
    <property type="entry name" value="Peptidase_S9A"/>
</dbReference>
<dbReference type="SUPFAM" id="SSF53474">
    <property type="entry name" value="alpha/beta-Hydrolases"/>
    <property type="match status" value="1"/>
</dbReference>
<feature type="domain" description="Peptidase S9 prolyl oligopeptidase catalytic" evidence="8">
    <location>
        <begin position="610"/>
        <end position="822"/>
    </location>
</feature>
<sequence>MAANCIAKKPVVCLSFLYQKKGLNYQLSTLLSSLSDFGRHTMAMARPFLLTYRVATLRRLQIVHSFLFSSVCRRGQPSPPSTSFSLPSESPPAATKVPFATSAHGRTWQDPYHWMRKTADPDFIDHLRRENTYAADFMVDTEQLQRTLVREMRSRLPAKVSTPPERWGPWLYYQYIPKGKEYPVLCRRSEASDSGFVSKLLCFASGHSERKEQILLDWNEIAEQYGYVHVGACRVSPDHNFIAYTVDVNGSEQFLLRIKDLGDGSIVQRSEVEGVVSLAWARDGRTLFYTVSDENQRPYRVLCTEVGSDGTNDMPVYTENDSSFCVDITSTKDGKFITVYVIDAAYPLDGLDRICKRMPGVQVFVEHHYDSFYILTNAPLSENKESSSVGSYYLIICKVEHIHLPDLQQCIILPSEDVSFHDTDIFNQHLVLSVSKSSLPTMCSIKLPIQDLSSSLQKRLDVEDLNPWYFPVPTDLCSVAPGSNHDFMSSVYRVVLSSPVMPDVIVDYNMSEQTLSIVHQEEVKSADTHEHLVSECSEVKNDNNFIGVERWEDFSSKYCCERKQVISHDGIKVPLTIMYSRNAWKKGESPGLLHGYGAYGEALDTSWCSDRLSLLDRGWVMAFADVRGGGDSSWHESGTGLTKPNSIHDFLSCASFLIDKGYVHKGQLGATGTSAGGLLVGAAINMKTDLFCAAILKVPFLDICNSLMDPSLSLTILDYEEFGNPHIEKQFECIHSYSPYDNIPRAACLPSVLVTASYNDSRVGVWEAAKWVAKVRDTTCPNCSRSVILKTNMSGGHFGEGGYYAQCDDTAYEYAFLIKALGVMTYK</sequence>
<dbReference type="Proteomes" id="UP001497516">
    <property type="component" value="Chromosome 6"/>
</dbReference>
<evidence type="ECO:0000259" key="9">
    <source>
        <dbReference type="Pfam" id="PF02897"/>
    </source>
</evidence>
<evidence type="ECO:0000256" key="5">
    <source>
        <dbReference type="ARBA" id="ARBA00045448"/>
    </source>
</evidence>
<dbReference type="PANTHER" id="PTHR11757:SF12">
    <property type="entry name" value="PROLYL ENDOPEPTIDASE"/>
    <property type="match status" value="1"/>
</dbReference>
<organism evidence="10 11">
    <name type="scientific">Linum trigynum</name>
    <dbReference type="NCBI Taxonomy" id="586398"/>
    <lineage>
        <taxon>Eukaryota</taxon>
        <taxon>Viridiplantae</taxon>
        <taxon>Streptophyta</taxon>
        <taxon>Embryophyta</taxon>
        <taxon>Tracheophyta</taxon>
        <taxon>Spermatophyta</taxon>
        <taxon>Magnoliopsida</taxon>
        <taxon>eudicotyledons</taxon>
        <taxon>Gunneridae</taxon>
        <taxon>Pentapetalae</taxon>
        <taxon>rosids</taxon>
        <taxon>fabids</taxon>
        <taxon>Malpighiales</taxon>
        <taxon>Linaceae</taxon>
        <taxon>Linum</taxon>
    </lineage>
</organism>
<keyword evidence="3 6" id="KW-0378">Hydrolase</keyword>
<dbReference type="Pfam" id="PF02897">
    <property type="entry name" value="Peptidase_S9_N"/>
    <property type="match status" value="1"/>
</dbReference>
<dbReference type="SUPFAM" id="SSF50993">
    <property type="entry name" value="Peptidase/esterase 'gauge' domain"/>
    <property type="match status" value="1"/>
</dbReference>
<dbReference type="GO" id="GO:0009507">
    <property type="term" value="C:chloroplast"/>
    <property type="evidence" value="ECO:0007669"/>
    <property type="project" value="TreeGrafter"/>
</dbReference>
<reference evidence="10 11" key="1">
    <citation type="submission" date="2024-04" db="EMBL/GenBank/DDBJ databases">
        <authorList>
            <person name="Fracassetti M."/>
        </authorList>
    </citation>
    <scope>NUCLEOTIDE SEQUENCE [LARGE SCALE GENOMIC DNA]</scope>
</reference>
<feature type="compositionally biased region" description="Low complexity" evidence="7">
    <location>
        <begin position="81"/>
        <end position="92"/>
    </location>
</feature>
<evidence type="ECO:0000256" key="6">
    <source>
        <dbReference type="RuleBase" id="RU368024"/>
    </source>
</evidence>
<evidence type="ECO:0000256" key="4">
    <source>
        <dbReference type="ARBA" id="ARBA00022825"/>
    </source>
</evidence>